<evidence type="ECO:0000256" key="4">
    <source>
        <dbReference type="ARBA" id="ARBA00023242"/>
    </source>
</evidence>
<dbReference type="PANTHER" id="PTHR44040:SF1">
    <property type="entry name" value="RETINOBLASTOMA-BINDING PROTEIN 5"/>
    <property type="match status" value="1"/>
</dbReference>
<evidence type="ECO:0000256" key="3">
    <source>
        <dbReference type="ARBA" id="ARBA00022737"/>
    </source>
</evidence>
<dbReference type="SUPFAM" id="SSF50978">
    <property type="entry name" value="WD40 repeat-like"/>
    <property type="match status" value="1"/>
</dbReference>
<name>A0A9W7XWM1_9FUNG</name>
<dbReference type="PROSITE" id="PS50082">
    <property type="entry name" value="WD_REPEATS_2"/>
    <property type="match status" value="1"/>
</dbReference>
<comment type="subcellular location">
    <subcellularLocation>
        <location evidence="1">Nucleus</location>
    </subcellularLocation>
</comment>
<keyword evidence="2 5" id="KW-0853">WD repeat</keyword>
<accession>A0A9W7XWM1</accession>
<feature type="repeat" description="WD" evidence="5">
    <location>
        <begin position="30"/>
        <end position="60"/>
    </location>
</feature>
<gene>
    <name evidence="6" type="primary">SWD1</name>
    <name evidence="6" type="ORF">LPJ53_005317</name>
</gene>
<dbReference type="AlphaFoldDB" id="A0A9W7XWM1"/>
<keyword evidence="3" id="KW-0677">Repeat</keyword>
<dbReference type="Gene3D" id="2.130.10.10">
    <property type="entry name" value="YVTN repeat-like/Quinoprotein amine dehydrogenase"/>
    <property type="match status" value="2"/>
</dbReference>
<dbReference type="InterPro" id="IPR037850">
    <property type="entry name" value="RBBP5/Swd1"/>
</dbReference>
<evidence type="ECO:0000313" key="6">
    <source>
        <dbReference type="EMBL" id="KAJ1720003.1"/>
    </source>
</evidence>
<evidence type="ECO:0000256" key="2">
    <source>
        <dbReference type="ARBA" id="ARBA00022574"/>
    </source>
</evidence>
<sequence length="481" mass="52567">MNRKLLDPFEPEYPEAIEACLDDEYAVKCAYSHNGSLLATARSDGYCYIWDMDTLNVMRRLEHGEASLSGLSWSRSGRYILTYDEVGLCILWDLKTVSIAARVEFDSAISSARVHPRNSHQFIVCPTREAPCLVTVSAIPQTEPTISPICISAEGVDQKSKAAAGTCCCFAKKGIYAFFGTSKGQVHAVHVDTQAVVCSTKLSSSGVNTISRNPRGTDIVTNSSDRILRVCQVVLPEDQKESTLARPEPSIVVTTKIQDIVNRVHWIQAVFSASGDYIVSGIEHKAEHNMYIWDKFSGSLVKMLTGPNELLEDFAVHPLRPIYASISTFGIIYLWTRVPQQNWNAFAPGFRELEENVDFIEPEDQFDRRVAMPDGMVVDCAEDRILREKRAANAAVEGDMDADVDITDNDPLFSDSDSDTEDGDFLLPVVVDCDENLLPPALAPTCESVAKIAAAAAADAAAAVTEEGVAGSLGETIVESI</sequence>
<dbReference type="Pfam" id="PF00400">
    <property type="entry name" value="WD40"/>
    <property type="match status" value="1"/>
</dbReference>
<reference evidence="6" key="1">
    <citation type="submission" date="2022-07" db="EMBL/GenBank/DDBJ databases">
        <title>Phylogenomic reconstructions and comparative analyses of Kickxellomycotina fungi.</title>
        <authorList>
            <person name="Reynolds N.K."/>
            <person name="Stajich J.E."/>
            <person name="Barry K."/>
            <person name="Grigoriev I.V."/>
            <person name="Crous P."/>
            <person name="Smith M.E."/>
        </authorList>
    </citation>
    <scope>NUCLEOTIDE SEQUENCE</scope>
    <source>
        <strain evidence="6">NBRC 32514</strain>
    </source>
</reference>
<evidence type="ECO:0000256" key="1">
    <source>
        <dbReference type="ARBA" id="ARBA00004123"/>
    </source>
</evidence>
<dbReference type="InterPro" id="IPR015943">
    <property type="entry name" value="WD40/YVTN_repeat-like_dom_sf"/>
</dbReference>
<dbReference type="GO" id="GO:0048188">
    <property type="term" value="C:Set1C/COMPASS complex"/>
    <property type="evidence" value="ECO:0007669"/>
    <property type="project" value="InterPro"/>
</dbReference>
<dbReference type="InterPro" id="IPR001680">
    <property type="entry name" value="WD40_rpt"/>
</dbReference>
<keyword evidence="4" id="KW-0539">Nucleus</keyword>
<proteinExistence type="predicted"/>
<keyword evidence="7" id="KW-1185">Reference proteome</keyword>
<dbReference type="EMBL" id="JANBOJ010000309">
    <property type="protein sequence ID" value="KAJ1720003.1"/>
    <property type="molecule type" value="Genomic_DNA"/>
</dbReference>
<comment type="caution">
    <text evidence="6">The sequence shown here is derived from an EMBL/GenBank/DDBJ whole genome shotgun (WGS) entry which is preliminary data.</text>
</comment>
<evidence type="ECO:0000313" key="7">
    <source>
        <dbReference type="Proteomes" id="UP001149813"/>
    </source>
</evidence>
<dbReference type="OrthoDB" id="196858at2759"/>
<dbReference type="Proteomes" id="UP001149813">
    <property type="component" value="Unassembled WGS sequence"/>
</dbReference>
<organism evidence="6 7">
    <name type="scientific">Coemansia erecta</name>
    <dbReference type="NCBI Taxonomy" id="147472"/>
    <lineage>
        <taxon>Eukaryota</taxon>
        <taxon>Fungi</taxon>
        <taxon>Fungi incertae sedis</taxon>
        <taxon>Zoopagomycota</taxon>
        <taxon>Kickxellomycotina</taxon>
        <taxon>Kickxellomycetes</taxon>
        <taxon>Kickxellales</taxon>
        <taxon>Kickxellaceae</taxon>
        <taxon>Coemansia</taxon>
    </lineage>
</organism>
<dbReference type="PANTHER" id="PTHR44040">
    <property type="entry name" value="RETINOBLASTOMA-BINDING PROTEIN 5"/>
    <property type="match status" value="1"/>
</dbReference>
<evidence type="ECO:0000256" key="5">
    <source>
        <dbReference type="PROSITE-ProRule" id="PRU00221"/>
    </source>
</evidence>
<protein>
    <submittedName>
        <fullName evidence="6">Chromatin binding protein</fullName>
    </submittedName>
</protein>
<dbReference type="InterPro" id="IPR036322">
    <property type="entry name" value="WD40_repeat_dom_sf"/>
</dbReference>
<dbReference type="SMART" id="SM00320">
    <property type="entry name" value="WD40"/>
    <property type="match status" value="4"/>
</dbReference>